<evidence type="ECO:0000313" key="2">
    <source>
        <dbReference type="Proteomes" id="UP000470772"/>
    </source>
</evidence>
<reference evidence="1 2" key="1">
    <citation type="submission" date="2019-10" db="EMBL/GenBank/DDBJ databases">
        <title>Sequencing and Assembly of Multiple Reported Metal-Biooxidizing Members of the Extremely Thermoacidophilic Archaeal Family Sulfolobaceae.</title>
        <authorList>
            <person name="Counts J.A."/>
            <person name="Kelly R.M."/>
        </authorList>
    </citation>
    <scope>NUCLEOTIDE SEQUENCE [LARGE SCALE GENOMIC DNA]</scope>
    <source>
        <strain evidence="1 2">DSM 6482</strain>
    </source>
</reference>
<evidence type="ECO:0000313" key="1">
    <source>
        <dbReference type="EMBL" id="MUN29505.1"/>
    </source>
</evidence>
<sequence length="195" mass="22182">MKDEVWKRIPWHIGENTRKLLEEACQNIGIPQLERCSDKILNYSIEMIRIGEDITQEEERYAIIGFNVLSSSFFFYRLLRLNGKIRENVEDISSLISATVSSINEETGTDKAKIFMGVAVALVRLISNVRPSVEKNTIRANLTSIDDETASQLIDLLESTAKKLELFHSIEKKGIFFKLSLKYSENVEGQHNVSG</sequence>
<dbReference type="EMBL" id="WGGD01000005">
    <property type="protein sequence ID" value="MUN29505.1"/>
    <property type="molecule type" value="Genomic_DNA"/>
</dbReference>
<dbReference type="RefSeq" id="WP_054838328.1">
    <property type="nucleotide sequence ID" value="NZ_BBBY01000007.1"/>
</dbReference>
<organism evidence="1 2">
    <name type="scientific">Sulfuracidifex metallicus DSM 6482 = JCM 9184</name>
    <dbReference type="NCBI Taxonomy" id="523847"/>
    <lineage>
        <taxon>Archaea</taxon>
        <taxon>Thermoproteota</taxon>
        <taxon>Thermoprotei</taxon>
        <taxon>Sulfolobales</taxon>
        <taxon>Sulfolobaceae</taxon>
        <taxon>Sulfuracidifex</taxon>
    </lineage>
</organism>
<gene>
    <name evidence="1" type="ORF">GC250_08655</name>
</gene>
<comment type="caution">
    <text evidence="1">The sequence shown here is derived from an EMBL/GenBank/DDBJ whole genome shotgun (WGS) entry which is preliminary data.</text>
</comment>
<dbReference type="OrthoDB" id="378435at2157"/>
<proteinExistence type="predicted"/>
<dbReference type="AlphaFoldDB" id="A0A6A9QQE0"/>
<accession>A0A6A9QQE0</accession>
<name>A0A6A9QQE0_SULME</name>
<dbReference type="Proteomes" id="UP000470772">
    <property type="component" value="Unassembled WGS sequence"/>
</dbReference>
<protein>
    <submittedName>
        <fullName evidence="1">Uncharacterized protein</fullName>
    </submittedName>
</protein>
<keyword evidence="2" id="KW-1185">Reference proteome</keyword>